<dbReference type="Pfam" id="PF00072">
    <property type="entry name" value="Response_reg"/>
    <property type="match status" value="1"/>
</dbReference>
<dbReference type="KEGG" id="tep:TepRe1_2528"/>
<dbReference type="AlphaFoldDB" id="F4LUI2"/>
<dbReference type="RefSeq" id="WP_013779546.1">
    <property type="nucleotide sequence ID" value="NC_015519.1"/>
</dbReference>
<dbReference type="InterPro" id="IPR001789">
    <property type="entry name" value="Sig_transdc_resp-reg_receiver"/>
</dbReference>
<dbReference type="Pfam" id="PF01584">
    <property type="entry name" value="CheW"/>
    <property type="match status" value="1"/>
</dbReference>
<dbReference type="eggNOG" id="COG0835">
    <property type="taxonomic scope" value="Bacteria"/>
</dbReference>
<dbReference type="Proteomes" id="UP000010802">
    <property type="component" value="Chromosome"/>
</dbReference>
<keyword evidence="3" id="KW-0597">Phosphoprotein</keyword>
<dbReference type="PANTHER" id="PTHR47233">
    <property type="entry name" value="CHEMOTAXIS PROTEIN CHEV"/>
    <property type="match status" value="1"/>
</dbReference>
<dbReference type="eggNOG" id="COG0784">
    <property type="taxonomic scope" value="Bacteria"/>
</dbReference>
<dbReference type="PATRIC" id="fig|1209989.3.peg.3122"/>
<organism evidence="6 7">
    <name type="scientific">Tepidanaerobacter acetatoxydans (strain DSM 21804 / JCM 16047 / Re1)</name>
    <dbReference type="NCBI Taxonomy" id="1209989"/>
    <lineage>
        <taxon>Bacteria</taxon>
        <taxon>Bacillati</taxon>
        <taxon>Bacillota</taxon>
        <taxon>Clostridia</taxon>
        <taxon>Thermosediminibacterales</taxon>
        <taxon>Tepidanaerobacteraceae</taxon>
        <taxon>Tepidanaerobacter</taxon>
    </lineage>
</organism>
<feature type="modified residue" description="4-aspartylphosphate" evidence="3">
    <location>
        <position position="236"/>
    </location>
</feature>
<dbReference type="Gene3D" id="2.40.50.180">
    <property type="entry name" value="CheA-289, Domain 4"/>
    <property type="match status" value="1"/>
</dbReference>
<feature type="domain" description="Response regulatory" evidence="4">
    <location>
        <begin position="176"/>
        <end position="303"/>
    </location>
</feature>
<dbReference type="Gene3D" id="2.30.30.40">
    <property type="entry name" value="SH3 Domains"/>
    <property type="match status" value="1"/>
</dbReference>
<dbReference type="Gene3D" id="3.40.50.2300">
    <property type="match status" value="1"/>
</dbReference>
<dbReference type="InterPro" id="IPR036061">
    <property type="entry name" value="CheW-like_dom_sf"/>
</dbReference>
<proteinExistence type="predicted"/>
<accession>L0S6X6</accession>
<feature type="domain" description="CheW-like" evidence="5">
    <location>
        <begin position="14"/>
        <end position="155"/>
    </location>
</feature>
<dbReference type="PANTHER" id="PTHR47233:SF3">
    <property type="entry name" value="CHEMOTAXIS PROTEIN CHEV"/>
    <property type="match status" value="1"/>
</dbReference>
<dbReference type="GO" id="GO:0006935">
    <property type="term" value="P:chemotaxis"/>
    <property type="evidence" value="ECO:0007669"/>
    <property type="project" value="InterPro"/>
</dbReference>
<dbReference type="KEGG" id="tae:TepiRe1_2726"/>
<dbReference type="SMART" id="SM00448">
    <property type="entry name" value="REC"/>
    <property type="match status" value="1"/>
</dbReference>
<dbReference type="PROSITE" id="PS50851">
    <property type="entry name" value="CHEW"/>
    <property type="match status" value="1"/>
</dbReference>
<keyword evidence="7" id="KW-1185">Reference proteome</keyword>
<sequence>MNGSNILLETGTNELEIVEFQIQKSNFGINVAKVKEIIRYEKTVKIPKAHPCIHGMFKWRDSVVSVIDLPKYLNLDSGKVYSNRDFFLITYFNKTMVAFIVSHVIGIKRLSWEEIEKPSSTIYGEVDGIINGVVKNSDGLVSILDFEKILTDISPGTGIQVSSVAKTGNKARNHKPILIVDDSQTLSRMIEDCLTKAGYQDLITASNGKEAWDILQKIKEQDDKPPNELLSCVISDIEMPQMDGHHLTKRIKEDPVLHTIPVILFSSLISDDMKQKGEKVGADAQISKPEIVNLINVIDGLIEK</sequence>
<evidence type="ECO:0000256" key="1">
    <source>
        <dbReference type="ARBA" id="ARBA00018672"/>
    </source>
</evidence>
<dbReference type="InterPro" id="IPR002545">
    <property type="entry name" value="CheW-lke_dom"/>
</dbReference>
<evidence type="ECO:0000313" key="6">
    <source>
        <dbReference type="EMBL" id="CCP27598.1"/>
    </source>
</evidence>
<dbReference type="OrthoDB" id="9806105at2"/>
<dbReference type="PIRSF" id="PIRSF002867">
    <property type="entry name" value="CheV"/>
    <property type="match status" value="1"/>
</dbReference>
<evidence type="ECO:0000313" key="7">
    <source>
        <dbReference type="Proteomes" id="UP000010802"/>
    </source>
</evidence>
<name>F4LUI2_TEPAE</name>
<dbReference type="STRING" id="1209989.TepRe1_2528"/>
<evidence type="ECO:0000259" key="4">
    <source>
        <dbReference type="PROSITE" id="PS50110"/>
    </source>
</evidence>
<evidence type="ECO:0000256" key="2">
    <source>
        <dbReference type="ARBA" id="ARBA00024867"/>
    </source>
</evidence>
<dbReference type="HOGENOM" id="CLU_048995_0_1_9"/>
<gene>
    <name evidence="6" type="primary">cheV</name>
    <name evidence="6" type="ordered locus">TEPIRE1_2726</name>
</gene>
<reference evidence="7" key="1">
    <citation type="journal article" date="2013" name="Genome Announc.">
        <title>First genome sequence of a syntrophic acetate-oxidizing bacterium, Tepidanaerobacter acetatoxydans strain Re1.</title>
        <authorList>
            <person name="Manzoor S."/>
            <person name="Bongcam-Rudloff E."/>
            <person name="Schnurer A."/>
            <person name="Muller B."/>
        </authorList>
    </citation>
    <scope>NUCLEOTIDE SEQUENCE [LARGE SCALE GENOMIC DNA]</scope>
    <source>
        <strain evidence="7">Re1</strain>
    </source>
</reference>
<dbReference type="InterPro" id="IPR011006">
    <property type="entry name" value="CheY-like_superfamily"/>
</dbReference>
<dbReference type="PROSITE" id="PS50110">
    <property type="entry name" value="RESPONSE_REGULATORY"/>
    <property type="match status" value="1"/>
</dbReference>
<evidence type="ECO:0000256" key="3">
    <source>
        <dbReference type="PROSITE-ProRule" id="PRU00169"/>
    </source>
</evidence>
<dbReference type="SMART" id="SM00260">
    <property type="entry name" value="CheW"/>
    <property type="match status" value="1"/>
</dbReference>
<evidence type="ECO:0000259" key="5">
    <source>
        <dbReference type="PROSITE" id="PS50851"/>
    </source>
</evidence>
<comment type="function">
    <text evidence="2">May play the central regulatory role in sporulation. It may be an element of the effector pathway responsible for the activation of sporulation genes in response to nutritional stress. Spo0A may act in concert with spo0H (a sigma factor) to control the expression of some genes that are critical to the sporulation process.</text>
</comment>
<dbReference type="SUPFAM" id="SSF50341">
    <property type="entry name" value="CheW-like"/>
    <property type="match status" value="1"/>
</dbReference>
<dbReference type="SUPFAM" id="SSF52172">
    <property type="entry name" value="CheY-like"/>
    <property type="match status" value="1"/>
</dbReference>
<protein>
    <recommendedName>
        <fullName evidence="1">Stage 0 sporulation protein A homolog</fullName>
    </recommendedName>
</protein>
<dbReference type="EMBL" id="HF563609">
    <property type="protein sequence ID" value="CCP27598.1"/>
    <property type="molecule type" value="Genomic_DNA"/>
</dbReference>
<accession>F4LUI2</accession>
<dbReference type="InterPro" id="IPR024181">
    <property type="entry name" value="Chemotax_regulator_CheV"/>
</dbReference>
<dbReference type="GO" id="GO:0000160">
    <property type="term" value="P:phosphorelay signal transduction system"/>
    <property type="evidence" value="ECO:0007669"/>
    <property type="project" value="InterPro"/>
</dbReference>